<evidence type="ECO:0000256" key="1">
    <source>
        <dbReference type="ARBA" id="ARBA00022630"/>
    </source>
</evidence>
<organism evidence="6 7">
    <name type="scientific">Pseudozyma flocculosa PF-1</name>
    <dbReference type="NCBI Taxonomy" id="1277687"/>
    <lineage>
        <taxon>Eukaryota</taxon>
        <taxon>Fungi</taxon>
        <taxon>Dikarya</taxon>
        <taxon>Basidiomycota</taxon>
        <taxon>Ustilaginomycotina</taxon>
        <taxon>Ustilaginomycetes</taxon>
        <taxon>Ustilaginales</taxon>
        <taxon>Ustilaginaceae</taxon>
        <taxon>Pseudozyma</taxon>
    </lineage>
</organism>
<feature type="region of interest" description="Disordered" evidence="4">
    <location>
        <begin position="569"/>
        <end position="598"/>
    </location>
</feature>
<accession>A0A061H1J2</accession>
<dbReference type="InterPro" id="IPR036188">
    <property type="entry name" value="FAD/NAD-bd_sf"/>
</dbReference>
<feature type="compositionally biased region" description="Polar residues" evidence="4">
    <location>
        <begin position="190"/>
        <end position="202"/>
    </location>
</feature>
<keyword evidence="1" id="KW-0285">Flavoprotein</keyword>
<dbReference type="HOGENOM" id="CLU_006909_6_0_1"/>
<protein>
    <recommendedName>
        <fullName evidence="5">FAD-dependent urate hydroxylase HpyO/Asp monooxygenase CreE-like FAD/NAD(P)-binding domain-containing protein</fullName>
    </recommendedName>
</protein>
<name>A0A061H1J2_9BASI</name>
<dbReference type="RefSeq" id="XP_007881533.1">
    <property type="nucleotide sequence ID" value="XM_007883342.1"/>
</dbReference>
<dbReference type="SUPFAM" id="SSF51905">
    <property type="entry name" value="FAD/NAD(P)-binding domain"/>
    <property type="match status" value="2"/>
</dbReference>
<evidence type="ECO:0000256" key="2">
    <source>
        <dbReference type="ARBA" id="ARBA00022827"/>
    </source>
</evidence>
<dbReference type="Proteomes" id="UP000053664">
    <property type="component" value="Unassembled WGS sequence"/>
</dbReference>
<sequence length="598" mass="66913">MSSPYAANGAAAGAVGQRILVVGGGAAGLVTLRNLLDVKTPSGQPAFDVTLVERRDDVGGVWYWSDETYQLERSLSPDRTQSVWPLKDQSGRPHWPSPAYLNLKGNVLPEYLQFAGHPFPPPSHGDTFPTLKETHDYLRSFAKPLESHIRLGIEVLRVEELLQGGWEVEWKDWNRSADRQADRASSSSAPLQQTSGPSQETTVQRFDRVVVACGWYDTPLYPKAEGMAEARRAGFVHHAKHYRDSATYRGKKVVVVGNNNSSNEAAAHLAVHNTREQPVYKSAKRPPVVKCPCLPDERIRDVGVIARYELVPQETGSPRLRVHIEDGTVIEDVDYVLLGTGYGHSFPFVRVLTDEARTAQRQQTQKLTPPELQGVRVPNLFRHILFAKSADLSLAFVGVVVSFFPFNMADLSSRWLSLVWSGRIRSAVPASVEERLKDEQDRLEYIWTDKERHLAARNGGRPAATLDRSDPMNAFGFHTLGGSLKEGGPSELVYGAQLRREIVEADPSMADWYDDWGEERERKQYEMYDIKRRWLLDNEERIKSDPFDLLGRNSAYRHLADEMVAQQSGAEQVVDDRTTAAAPPAPVAPMPSMRKVAV</sequence>
<dbReference type="AlphaFoldDB" id="A0A061H1J2"/>
<feature type="domain" description="FAD-dependent urate hydroxylase HpyO/Asp monooxygenase CreE-like FAD/NAD(P)-binding" evidence="5">
    <location>
        <begin position="21"/>
        <end position="158"/>
    </location>
</feature>
<dbReference type="InterPro" id="IPR050346">
    <property type="entry name" value="FMO-like"/>
</dbReference>
<evidence type="ECO:0000256" key="3">
    <source>
        <dbReference type="ARBA" id="ARBA00023002"/>
    </source>
</evidence>
<proteinExistence type="predicted"/>
<reference evidence="6 7" key="1">
    <citation type="journal article" date="2013" name="Plant Cell">
        <title>The transition from a phytopathogenic smut ancestor to an anamorphic biocontrol agent deciphered by comparative whole-genome analysis.</title>
        <authorList>
            <person name="Lefebvre F."/>
            <person name="Joly D.L."/>
            <person name="Labbe C."/>
            <person name="Teichmann B."/>
            <person name="Linning R."/>
            <person name="Belzile F."/>
            <person name="Bakkeren G."/>
            <person name="Belanger R.R."/>
        </authorList>
    </citation>
    <scope>NUCLEOTIDE SEQUENCE [LARGE SCALE GENOMIC DNA]</scope>
    <source>
        <strain evidence="6 7">PF-1</strain>
    </source>
</reference>
<keyword evidence="2" id="KW-0274">FAD</keyword>
<dbReference type="Gene3D" id="3.50.50.60">
    <property type="entry name" value="FAD/NAD(P)-binding domain"/>
    <property type="match status" value="2"/>
</dbReference>
<dbReference type="GO" id="GO:0016491">
    <property type="term" value="F:oxidoreductase activity"/>
    <property type="evidence" value="ECO:0007669"/>
    <property type="project" value="UniProtKB-KW"/>
</dbReference>
<dbReference type="KEGG" id="pfp:PFL1_05804"/>
<dbReference type="InterPro" id="IPR038732">
    <property type="entry name" value="HpyO/CreE_NAD-binding"/>
</dbReference>
<dbReference type="GeneID" id="19319889"/>
<dbReference type="EMBL" id="KE361644">
    <property type="protein sequence ID" value="EPQ26482.1"/>
    <property type="molecule type" value="Genomic_DNA"/>
</dbReference>
<evidence type="ECO:0000256" key="4">
    <source>
        <dbReference type="SAM" id="MobiDB-lite"/>
    </source>
</evidence>
<feature type="region of interest" description="Disordered" evidence="4">
    <location>
        <begin position="179"/>
        <end position="202"/>
    </location>
</feature>
<dbReference type="PANTHER" id="PTHR23023">
    <property type="entry name" value="DIMETHYLANILINE MONOOXYGENASE"/>
    <property type="match status" value="1"/>
</dbReference>
<evidence type="ECO:0000313" key="6">
    <source>
        <dbReference type="EMBL" id="EPQ26482.1"/>
    </source>
</evidence>
<evidence type="ECO:0000259" key="5">
    <source>
        <dbReference type="Pfam" id="PF13454"/>
    </source>
</evidence>
<keyword evidence="3" id="KW-0560">Oxidoreductase</keyword>
<dbReference type="eggNOG" id="KOG1399">
    <property type="taxonomic scope" value="Eukaryota"/>
</dbReference>
<dbReference type="Pfam" id="PF13454">
    <property type="entry name" value="NAD_binding_9"/>
    <property type="match status" value="1"/>
</dbReference>
<gene>
    <name evidence="6" type="ORF">PFL1_05804</name>
</gene>
<dbReference type="Pfam" id="PF13738">
    <property type="entry name" value="Pyr_redox_3"/>
    <property type="match status" value="1"/>
</dbReference>
<dbReference type="OrthoDB" id="66881at2759"/>
<evidence type="ECO:0000313" key="7">
    <source>
        <dbReference type="Proteomes" id="UP000053664"/>
    </source>
</evidence>